<organism evidence="5 6">
    <name type="scientific">Caenorhabditis nigoni</name>
    <dbReference type="NCBI Taxonomy" id="1611254"/>
    <lineage>
        <taxon>Eukaryota</taxon>
        <taxon>Metazoa</taxon>
        <taxon>Ecdysozoa</taxon>
        <taxon>Nematoda</taxon>
        <taxon>Chromadorea</taxon>
        <taxon>Rhabditida</taxon>
        <taxon>Rhabditina</taxon>
        <taxon>Rhabditomorpha</taxon>
        <taxon>Rhabditoidea</taxon>
        <taxon>Rhabditidae</taxon>
        <taxon>Peloderinae</taxon>
        <taxon>Caenorhabditis</taxon>
    </lineage>
</organism>
<feature type="compositionally biased region" description="Low complexity" evidence="3">
    <location>
        <begin position="602"/>
        <end position="615"/>
    </location>
</feature>
<accession>A0A2G5ULJ0</accession>
<evidence type="ECO:0000259" key="4">
    <source>
        <dbReference type="Pfam" id="PF13891"/>
    </source>
</evidence>
<name>A0A2G5ULJ0_9PELO</name>
<feature type="compositionally biased region" description="Basic and acidic residues" evidence="3">
    <location>
        <begin position="1099"/>
        <end position="1117"/>
    </location>
</feature>
<keyword evidence="2" id="KW-0539">Nucleus</keyword>
<feature type="region of interest" description="Disordered" evidence="3">
    <location>
        <begin position="665"/>
        <end position="702"/>
    </location>
</feature>
<feature type="compositionally biased region" description="Low complexity" evidence="3">
    <location>
        <begin position="1081"/>
        <end position="1093"/>
    </location>
</feature>
<feature type="compositionally biased region" description="Low complexity" evidence="3">
    <location>
        <begin position="969"/>
        <end position="1021"/>
    </location>
</feature>
<reference evidence="6" key="1">
    <citation type="submission" date="2017-10" db="EMBL/GenBank/DDBJ databases">
        <title>Rapid genome shrinkage in a self-fertile nematode reveals novel sperm competition proteins.</title>
        <authorList>
            <person name="Yin D."/>
            <person name="Schwarz E.M."/>
            <person name="Thomas C.G."/>
            <person name="Felde R.L."/>
            <person name="Korf I.F."/>
            <person name="Cutter A.D."/>
            <person name="Schartner C.M."/>
            <person name="Ralston E.J."/>
            <person name="Meyer B.J."/>
            <person name="Haag E.S."/>
        </authorList>
    </citation>
    <scope>NUCLEOTIDE SEQUENCE [LARGE SCALE GENOMIC DNA]</scope>
    <source>
        <strain evidence="6">JU1422</strain>
    </source>
</reference>
<keyword evidence="6" id="KW-1185">Reference proteome</keyword>
<evidence type="ECO:0000256" key="3">
    <source>
        <dbReference type="SAM" id="MobiDB-lite"/>
    </source>
</evidence>
<dbReference type="PANTHER" id="PTHR16198:SF2">
    <property type="entry name" value="INO80 COMPLEX SUBUNIT D"/>
    <property type="match status" value="1"/>
</dbReference>
<dbReference type="Proteomes" id="UP000230233">
    <property type="component" value="Chromosome III"/>
</dbReference>
<comment type="subcellular location">
    <subcellularLocation>
        <location evidence="1">Nucleus</location>
    </subcellularLocation>
</comment>
<feature type="region of interest" description="Disordered" evidence="3">
    <location>
        <begin position="365"/>
        <end position="417"/>
    </location>
</feature>
<feature type="compositionally biased region" description="Basic and acidic residues" evidence="3">
    <location>
        <begin position="459"/>
        <end position="468"/>
    </location>
</feature>
<feature type="domain" description="KANL2-like probable zinc-finger" evidence="4">
    <location>
        <begin position="257"/>
        <end position="316"/>
    </location>
</feature>
<comment type="caution">
    <text evidence="5">The sequence shown here is derived from an EMBL/GenBank/DDBJ whole genome shotgun (WGS) entry which is preliminary data.</text>
</comment>
<evidence type="ECO:0000256" key="2">
    <source>
        <dbReference type="ARBA" id="ARBA00023242"/>
    </source>
</evidence>
<dbReference type="PANTHER" id="PTHR16198">
    <property type="match status" value="1"/>
</dbReference>
<sequence length="1117" mass="121099">MKQATRPPAQYIVAPGTQFRLVANEYDKNKYGQCNYVSFRTLIKCKQIRSKDDLARNGGQCEEHKELAKVLEQNHRKEVQRCHAENDSKMARRRFDPWIVSNDYISDDDDFLQAIQEVPEGTQEFANNSILDSHPLRYAGRFTEKDLLRIKMDLVRQDITDLEEFRRLLTAQAQKEHELMLMDEEDDDELPTDMAQRRVIRAAEKYGKLDDLVLTTTDPVFKPCCVGPEMDDHQVINHVIHSLLAKVCGSTPISIPEEKCKNAALPLNKFCIDHILLDRGQKLFGVCKECRATAIDGKKSRCSVHMREHARSDIRCACSRCIPEPSPRKIHSRTSSSRASEINILDDDEGALGNLSRIESMASPMTQFGGLSSSHQSSSGGPPVRRYHGSPAQLLRPPQMGPPPGTVPYQKPRIGPREPQTMLTQQQLHEQHLQKIQEEEAKSLTCARVRPLDPNSYGEGKRKQEARRTPYTAAPRHPSTPYPHSIQRKTPTIVSPPGGNKMTFQGWKTHAAGGTAPRGSSNYPGLGPTRYPQQQRQPPPKNIPLERVQEPKHPDELVEADSPAKYAPEPQRRGVPYYKNAYRKVDASPSQQQYRNPPPSLQPSTSTSSSQLLGPPQSPHGSPKMYRPPAGGRPLPMAPHRAIAAGLNPADVGGVSRSAQFRMQQPPHRLQGGASGAPQPTVIQNPPGATVPQTPPPRPQATVTQGLPGIATVLQGPNRVAPTPAGPQTTVPPGAPAATVTQGHQQPTVTTPLPPARRTPATTYRIQGPGIQRNAPGSTSGAVEGNPRGSAAFHAVSALDSARHDSRFANINVRTFLSMGQMGQKDLSKMSQEELEQMAAETEISQEKVRKNTVPVAVTTAAAPRPIAQPPSRTVTSRKANPATGEIPESVWDVVATPSIVAPKKRKEPEAVESGTTTSGEPPAKKQAATSSGGDSGGAPDDVKATVEKPQANPMESLETIIPTPPTTQPSTTTTTLPSPSSGRAPRAAAIAANQAMIQQNQPKPVTPSTTTNSSSTSTSSAPLAPSDNNPLDLLAELAEAEQAGIRLGPLDAVPPPPRPPSAGNRKTPKRASGGQQQHPSTSSASTATSSTVSKRRAASMEKKRQKSEERDLEPKK</sequence>
<proteinExistence type="predicted"/>
<dbReference type="GO" id="GO:0005634">
    <property type="term" value="C:nucleus"/>
    <property type="evidence" value="ECO:0007669"/>
    <property type="project" value="UniProtKB-SubCell"/>
</dbReference>
<evidence type="ECO:0000256" key="1">
    <source>
        <dbReference type="ARBA" id="ARBA00004123"/>
    </source>
</evidence>
<gene>
    <name evidence="5" type="primary">Cni-sumv-1</name>
    <name evidence="5" type="synonym">Cnig_chr_III.g11629</name>
    <name evidence="5" type="ORF">B9Z55_011629</name>
</gene>
<feature type="region of interest" description="Disordered" evidence="3">
    <location>
        <begin position="735"/>
        <end position="760"/>
    </location>
</feature>
<dbReference type="STRING" id="1611254.A0A2G5ULJ0"/>
<dbReference type="InterPro" id="IPR025927">
    <property type="entry name" value="Znf_KANL2-like"/>
</dbReference>
<feature type="compositionally biased region" description="Basic and acidic residues" evidence="3">
    <location>
        <begin position="547"/>
        <end position="556"/>
    </location>
</feature>
<protein>
    <recommendedName>
        <fullName evidence="4">KANL2-like probable zinc-finger domain-containing protein</fullName>
    </recommendedName>
</protein>
<feature type="region of interest" description="Disordered" evidence="3">
    <location>
        <begin position="860"/>
        <end position="1117"/>
    </location>
</feature>
<dbReference type="Pfam" id="PF13891">
    <property type="entry name" value="zf-C3HC3H_KANSL2"/>
    <property type="match status" value="1"/>
</dbReference>
<dbReference type="AlphaFoldDB" id="A0A2G5ULJ0"/>
<dbReference type="OrthoDB" id="5850696at2759"/>
<feature type="region of interest" description="Disordered" evidence="3">
    <location>
        <begin position="445"/>
        <end position="638"/>
    </location>
</feature>
<evidence type="ECO:0000313" key="5">
    <source>
        <dbReference type="EMBL" id="PIC40201.1"/>
    </source>
</evidence>
<feature type="compositionally biased region" description="Low complexity" evidence="3">
    <location>
        <begin position="369"/>
        <end position="381"/>
    </location>
</feature>
<dbReference type="EMBL" id="PDUG01000003">
    <property type="protein sequence ID" value="PIC40201.1"/>
    <property type="molecule type" value="Genomic_DNA"/>
</dbReference>
<evidence type="ECO:0000313" key="6">
    <source>
        <dbReference type="Proteomes" id="UP000230233"/>
    </source>
</evidence>